<keyword evidence="3" id="KW-0904">Protein phosphatase</keyword>
<dbReference type="CDD" id="cd16344">
    <property type="entry name" value="LMWPAP"/>
    <property type="match status" value="1"/>
</dbReference>
<evidence type="ECO:0000256" key="3">
    <source>
        <dbReference type="ARBA" id="ARBA00022912"/>
    </source>
</evidence>
<organism evidence="6 7">
    <name type="scientific">Petrocella atlantisensis</name>
    <dbReference type="NCBI Taxonomy" id="2173034"/>
    <lineage>
        <taxon>Bacteria</taxon>
        <taxon>Bacillati</taxon>
        <taxon>Bacillota</taxon>
        <taxon>Clostridia</taxon>
        <taxon>Lachnospirales</taxon>
        <taxon>Vallitaleaceae</taxon>
        <taxon>Petrocella</taxon>
    </lineage>
</organism>
<evidence type="ECO:0000256" key="1">
    <source>
        <dbReference type="ARBA" id="ARBA00011063"/>
    </source>
</evidence>
<keyword evidence="2" id="KW-0378">Hydrolase</keyword>
<evidence type="ECO:0000313" key="7">
    <source>
        <dbReference type="Proteomes" id="UP000279029"/>
    </source>
</evidence>
<dbReference type="PRINTS" id="PR00719">
    <property type="entry name" value="LMWPTPASE"/>
</dbReference>
<dbReference type="OrthoDB" id="9784339at2"/>
<reference evidence="6 7" key="1">
    <citation type="submission" date="2018-09" db="EMBL/GenBank/DDBJ databases">
        <authorList>
            <person name="Postec A."/>
        </authorList>
    </citation>
    <scope>NUCLEOTIDE SEQUENCE [LARGE SCALE GENOMIC DNA]</scope>
    <source>
        <strain evidence="6">70B-A</strain>
    </source>
</reference>
<dbReference type="PANTHER" id="PTHR11717:SF31">
    <property type="entry name" value="LOW MOLECULAR WEIGHT PROTEIN-TYROSINE-PHOSPHATASE ETP-RELATED"/>
    <property type="match status" value="1"/>
</dbReference>
<evidence type="ECO:0000256" key="2">
    <source>
        <dbReference type="ARBA" id="ARBA00022801"/>
    </source>
</evidence>
<dbReference type="AlphaFoldDB" id="A0A3P7NXA7"/>
<sequence>MKDLMFVCTGNTCRSPIAEGLAKHMLGNKKAIILSRGISVNLEAPANMNAVKAMDKKHISIKDHKSKRFNPKEITDDMLILTMTSRHETYLKYHYPMLEDKVHTLLSYVGMTGDVEDPFGLDQEVYDQCANQLETAISKLMEQFEA</sequence>
<dbReference type="SMART" id="SM00226">
    <property type="entry name" value="LMWPc"/>
    <property type="match status" value="1"/>
</dbReference>
<protein>
    <submittedName>
        <fullName evidence="6">Protein tyrosine phosphatase</fullName>
    </submittedName>
</protein>
<accession>A0A3P7NXA7</accession>
<feature type="active site" description="Nucleophile" evidence="4">
    <location>
        <position position="8"/>
    </location>
</feature>
<dbReference type="Proteomes" id="UP000279029">
    <property type="component" value="Chromosome"/>
</dbReference>
<feature type="domain" description="Phosphotyrosine protein phosphatase I" evidence="5">
    <location>
        <begin position="2"/>
        <end position="143"/>
    </location>
</feature>
<dbReference type="Pfam" id="PF01451">
    <property type="entry name" value="LMWPc"/>
    <property type="match status" value="1"/>
</dbReference>
<proteinExistence type="inferred from homology"/>
<comment type="similarity">
    <text evidence="1">Belongs to the low molecular weight phosphotyrosine protein phosphatase family.</text>
</comment>
<feature type="active site" evidence="4">
    <location>
        <position position="14"/>
    </location>
</feature>
<dbReference type="GO" id="GO:0004725">
    <property type="term" value="F:protein tyrosine phosphatase activity"/>
    <property type="evidence" value="ECO:0007669"/>
    <property type="project" value="InterPro"/>
</dbReference>
<dbReference type="Gene3D" id="3.40.50.2300">
    <property type="match status" value="1"/>
</dbReference>
<feature type="active site" description="Proton donor" evidence="4">
    <location>
        <position position="117"/>
    </location>
</feature>
<name>A0A3P7NXA7_9FIRM</name>
<dbReference type="PANTHER" id="PTHR11717">
    <property type="entry name" value="LOW MOLECULAR WEIGHT PROTEIN TYROSINE PHOSPHATASE"/>
    <property type="match status" value="1"/>
</dbReference>
<dbReference type="InterPro" id="IPR023485">
    <property type="entry name" value="Ptyr_pPase"/>
</dbReference>
<dbReference type="InterPro" id="IPR017867">
    <property type="entry name" value="Tyr_phospatase_low_mol_wt"/>
</dbReference>
<dbReference type="KEGG" id="cbar:PATL70BA_1984"/>
<keyword evidence="7" id="KW-1185">Reference proteome</keyword>
<evidence type="ECO:0000256" key="4">
    <source>
        <dbReference type="PIRSR" id="PIRSR617867-1"/>
    </source>
</evidence>
<evidence type="ECO:0000259" key="5">
    <source>
        <dbReference type="SMART" id="SM00226"/>
    </source>
</evidence>
<evidence type="ECO:0000313" key="6">
    <source>
        <dbReference type="EMBL" id="VDN47864.1"/>
    </source>
</evidence>
<dbReference type="RefSeq" id="WP_125137103.1">
    <property type="nucleotide sequence ID" value="NZ_LR130778.1"/>
</dbReference>
<dbReference type="SUPFAM" id="SSF52788">
    <property type="entry name" value="Phosphotyrosine protein phosphatases I"/>
    <property type="match status" value="1"/>
</dbReference>
<dbReference type="InterPro" id="IPR036196">
    <property type="entry name" value="Ptyr_pPase_sf"/>
</dbReference>
<dbReference type="InterPro" id="IPR050438">
    <property type="entry name" value="LMW_PTPase"/>
</dbReference>
<gene>
    <name evidence="6" type="ORF">PATL70BA_1984</name>
</gene>
<dbReference type="EMBL" id="LR130778">
    <property type="protein sequence ID" value="VDN47864.1"/>
    <property type="molecule type" value="Genomic_DNA"/>
</dbReference>